<dbReference type="Proteomes" id="UP000459702">
    <property type="component" value="Unassembled WGS sequence"/>
</dbReference>
<organism evidence="5 14">
    <name type="scientific">Staphylococcus aureus</name>
    <dbReference type="NCBI Taxonomy" id="1280"/>
    <lineage>
        <taxon>Bacteria</taxon>
        <taxon>Bacillati</taxon>
        <taxon>Bacillota</taxon>
        <taxon>Bacilli</taxon>
        <taxon>Bacillales</taxon>
        <taxon>Staphylococcaceae</taxon>
        <taxon>Staphylococcus</taxon>
    </lineage>
</organism>
<protein>
    <submittedName>
        <fullName evidence="5">Phage protein</fullName>
    </submittedName>
</protein>
<evidence type="ECO:0000313" key="15">
    <source>
        <dbReference type="Proteomes" id="UP000505390"/>
    </source>
</evidence>
<reference evidence="9 10" key="1">
    <citation type="submission" date="2019-12" db="EMBL/GenBank/DDBJ databases">
        <authorList>
            <consortium name="Pathogen Informatics"/>
        </authorList>
    </citation>
    <scope>NUCLEOTIDE SEQUENCE [LARGE SCALE GENOMIC DNA]</scope>
    <source>
        <strain evidence="8 16">MOS105</strain>
        <strain evidence="2 12">S040_N01_C01</strain>
        <strain evidence="1 10">S087_N01_C01</strain>
        <strain evidence="7 15">SG160</strain>
        <strain evidence="5 14">T012_N10_C04</strain>
        <strain evidence="3 9">T012_N16_C08</strain>
        <strain evidence="4 11">T065_N03_C06</strain>
        <strain evidence="6 13">T197_A02_C01</strain>
    </source>
</reference>
<evidence type="ECO:0000313" key="10">
    <source>
        <dbReference type="Proteomes" id="UP000442782"/>
    </source>
</evidence>
<dbReference type="EMBL" id="CACTQT010000015">
    <property type="protein sequence ID" value="CAA4392525.1"/>
    <property type="molecule type" value="Genomic_DNA"/>
</dbReference>
<dbReference type="RefSeq" id="WP_000353835.1">
    <property type="nucleotide sequence ID" value="NZ_AP025249.1"/>
</dbReference>
<evidence type="ECO:0000313" key="14">
    <source>
        <dbReference type="Proteomes" id="UP000459702"/>
    </source>
</evidence>
<dbReference type="AlphaFoldDB" id="A0A2I7Y9B0"/>
<evidence type="ECO:0000313" key="5">
    <source>
        <dbReference type="EMBL" id="CAA6116144.1"/>
    </source>
</evidence>
<evidence type="ECO:0000313" key="4">
    <source>
        <dbReference type="EMBL" id="CAA4700515.1"/>
    </source>
</evidence>
<evidence type="ECO:0000313" key="3">
    <source>
        <dbReference type="EMBL" id="CAA4392525.1"/>
    </source>
</evidence>
<evidence type="ECO:0000313" key="6">
    <source>
        <dbReference type="EMBL" id="CAA6380905.1"/>
    </source>
</evidence>
<dbReference type="EMBL" id="CAIIGD010000010">
    <property type="protein sequence ID" value="CAC8231488.1"/>
    <property type="molecule type" value="Genomic_DNA"/>
</dbReference>
<dbReference type="EMBL" id="CACUNS010000016">
    <property type="protein sequence ID" value="CAA6116144.1"/>
    <property type="molecule type" value="Genomic_DNA"/>
</dbReference>
<evidence type="ECO:0000313" key="13">
    <source>
        <dbReference type="Proteomes" id="UP000459586"/>
    </source>
</evidence>
<dbReference type="EMBL" id="CACTPI010000012">
    <property type="protein sequence ID" value="CAA4155341.1"/>
    <property type="molecule type" value="Genomic_DNA"/>
</dbReference>
<evidence type="ECO:0000313" key="1">
    <source>
        <dbReference type="EMBL" id="CAA4150386.1"/>
    </source>
</evidence>
<dbReference type="Proteomes" id="UP000505390">
    <property type="component" value="Unassembled WGS sequence"/>
</dbReference>
<name>A0A2I7Y9B0_STAAU</name>
<dbReference type="EMBL" id="CACTWD010000017">
    <property type="protein sequence ID" value="CAA4700515.1"/>
    <property type="molecule type" value="Genomic_DNA"/>
</dbReference>
<evidence type="ECO:0000313" key="7">
    <source>
        <dbReference type="EMBL" id="CAC5808268.1"/>
    </source>
</evidence>
<comment type="caution">
    <text evidence="5">The sequence shown here is derived from an EMBL/GenBank/DDBJ whole genome shotgun (WGS) entry which is preliminary data.</text>
</comment>
<evidence type="ECO:0000313" key="8">
    <source>
        <dbReference type="EMBL" id="CAC8231488.1"/>
    </source>
</evidence>
<dbReference type="Proteomes" id="UP000443506">
    <property type="component" value="Unassembled WGS sequence"/>
</dbReference>
<proteinExistence type="predicted"/>
<dbReference type="EMBL" id="CACURZ010000016">
    <property type="protein sequence ID" value="CAA6380905.1"/>
    <property type="molecule type" value="Genomic_DNA"/>
</dbReference>
<evidence type="ECO:0000313" key="2">
    <source>
        <dbReference type="EMBL" id="CAA4155341.1"/>
    </source>
</evidence>
<accession>A0A2I7Y9B0</accession>
<evidence type="ECO:0000313" key="9">
    <source>
        <dbReference type="Proteomes" id="UP000442696"/>
    </source>
</evidence>
<dbReference type="Proteomes" id="UP000459586">
    <property type="component" value="Unassembled WGS sequence"/>
</dbReference>
<gene>
    <name evidence="1" type="ORF">SAMEA1029512_02263</name>
    <name evidence="2" type="ORF">SAMEA1029528_02391</name>
    <name evidence="3" type="ORF">SAMEA2078260_02323</name>
    <name evidence="5" type="ORF">SAMEA2078588_02304</name>
    <name evidence="6" type="ORF">SAMEA2080344_02359</name>
    <name evidence="4" type="ORF">SAMEA2081063_02345</name>
    <name evidence="7" type="ORF">SAMEA4008575_02454</name>
    <name evidence="8" type="ORF">SAMEA70146418_02428</name>
</gene>
<evidence type="ECO:0000313" key="16">
    <source>
        <dbReference type="Proteomes" id="UP000507112"/>
    </source>
</evidence>
<dbReference type="Proteomes" id="UP000507112">
    <property type="component" value="Unassembled WGS sequence"/>
</dbReference>
<dbReference type="Proteomes" id="UP000442696">
    <property type="component" value="Unassembled WGS sequence"/>
</dbReference>
<dbReference type="Proteomes" id="UP000442782">
    <property type="component" value="Unassembled WGS sequence"/>
</dbReference>
<dbReference type="EMBL" id="CACTOE010000017">
    <property type="protein sequence ID" value="CAA4150386.1"/>
    <property type="molecule type" value="Genomic_DNA"/>
</dbReference>
<evidence type="ECO:0000313" key="11">
    <source>
        <dbReference type="Proteomes" id="UP000443506"/>
    </source>
</evidence>
<sequence>MDILTLEGTEIYINSLGLQDQKLIYRTELKNEKEAAAKIEKYLNSNYLDHSKIVDHNYNDFKYLYIVTMFNGFNTLIGFKFSSVTI</sequence>
<evidence type="ECO:0000313" key="12">
    <source>
        <dbReference type="Proteomes" id="UP000443708"/>
    </source>
</evidence>
<dbReference type="EMBL" id="CAIGXB010000011">
    <property type="protein sequence ID" value="CAC5808268.1"/>
    <property type="molecule type" value="Genomic_DNA"/>
</dbReference>
<dbReference type="Proteomes" id="UP000443708">
    <property type="component" value="Unassembled WGS sequence"/>
</dbReference>